<dbReference type="EMBL" id="JAAGLU010000037">
    <property type="protein sequence ID" value="NEC90937.1"/>
    <property type="molecule type" value="Genomic_DNA"/>
</dbReference>
<sequence>MERRSGRGVVTVTAVRPISNGAPGYTTSLPCDPESARMARRLVVASLNTWGLGDLADVGKLVVSELVSNSVRHTSCRLIKVSVQRVGTDRVRIGVTDKSRRLPEMGAGDSGQEDGRGLLLVEVMADRWGYDEFRWGKTVWVELVVAKDDEATS</sequence>
<dbReference type="InterPro" id="IPR003594">
    <property type="entry name" value="HATPase_dom"/>
</dbReference>
<comment type="caution">
    <text evidence="3">The sequence shown here is derived from an EMBL/GenBank/DDBJ whole genome shotgun (WGS) entry which is preliminary data.</text>
</comment>
<name>A0A6B3C2E0_9ACTN</name>
<dbReference type="PANTHER" id="PTHR35526">
    <property type="entry name" value="ANTI-SIGMA-F FACTOR RSBW-RELATED"/>
    <property type="match status" value="1"/>
</dbReference>
<dbReference type="AlphaFoldDB" id="A0A6B3C2E0"/>
<keyword evidence="1" id="KW-0418">Kinase</keyword>
<keyword evidence="3" id="KW-0067">ATP-binding</keyword>
<evidence type="ECO:0000313" key="3">
    <source>
        <dbReference type="EMBL" id="NEC90937.1"/>
    </source>
</evidence>
<dbReference type="SUPFAM" id="SSF55874">
    <property type="entry name" value="ATPase domain of HSP90 chaperone/DNA topoisomerase II/histidine kinase"/>
    <property type="match status" value="1"/>
</dbReference>
<dbReference type="PANTHER" id="PTHR35526:SF3">
    <property type="entry name" value="ANTI-SIGMA-F FACTOR RSBW"/>
    <property type="match status" value="1"/>
</dbReference>
<protein>
    <submittedName>
        <fullName evidence="3">ATP-binding protein</fullName>
    </submittedName>
</protein>
<keyword evidence="3" id="KW-0547">Nucleotide-binding</keyword>
<keyword evidence="1" id="KW-0723">Serine/threonine-protein kinase</keyword>
<keyword evidence="1" id="KW-0808">Transferase</keyword>
<evidence type="ECO:0000259" key="2">
    <source>
        <dbReference type="Pfam" id="PF13581"/>
    </source>
</evidence>
<dbReference type="Gene3D" id="3.30.565.10">
    <property type="entry name" value="Histidine kinase-like ATPase, C-terminal domain"/>
    <property type="match status" value="1"/>
</dbReference>
<dbReference type="InterPro" id="IPR050267">
    <property type="entry name" value="Anti-sigma-factor_SerPK"/>
</dbReference>
<dbReference type="Pfam" id="PF13581">
    <property type="entry name" value="HATPase_c_2"/>
    <property type="match status" value="1"/>
</dbReference>
<reference evidence="3" key="1">
    <citation type="submission" date="2020-01" db="EMBL/GenBank/DDBJ databases">
        <title>Insect and environment-associated Actinomycetes.</title>
        <authorList>
            <person name="Currrie C."/>
            <person name="Chevrette M."/>
            <person name="Carlson C."/>
            <person name="Stubbendieck R."/>
            <person name="Wendt-Pienkowski E."/>
        </authorList>
    </citation>
    <scope>NUCLEOTIDE SEQUENCE</scope>
    <source>
        <strain evidence="3">SID12501</strain>
    </source>
</reference>
<dbReference type="GO" id="GO:0004674">
    <property type="term" value="F:protein serine/threonine kinase activity"/>
    <property type="evidence" value="ECO:0007669"/>
    <property type="project" value="UniProtKB-KW"/>
</dbReference>
<dbReference type="CDD" id="cd16936">
    <property type="entry name" value="HATPase_RsbW-like"/>
    <property type="match status" value="1"/>
</dbReference>
<accession>A0A6B3C2E0</accession>
<dbReference type="GO" id="GO:0005524">
    <property type="term" value="F:ATP binding"/>
    <property type="evidence" value="ECO:0007669"/>
    <property type="project" value="UniProtKB-KW"/>
</dbReference>
<gene>
    <name evidence="3" type="ORF">G3I71_35215</name>
</gene>
<organism evidence="3">
    <name type="scientific">Streptomyces sp. SID12501</name>
    <dbReference type="NCBI Taxonomy" id="2706042"/>
    <lineage>
        <taxon>Bacteria</taxon>
        <taxon>Bacillati</taxon>
        <taxon>Actinomycetota</taxon>
        <taxon>Actinomycetes</taxon>
        <taxon>Kitasatosporales</taxon>
        <taxon>Streptomycetaceae</taxon>
        <taxon>Streptomyces</taxon>
    </lineage>
</organism>
<evidence type="ECO:0000256" key="1">
    <source>
        <dbReference type="ARBA" id="ARBA00022527"/>
    </source>
</evidence>
<dbReference type="InterPro" id="IPR036890">
    <property type="entry name" value="HATPase_C_sf"/>
</dbReference>
<feature type="domain" description="Histidine kinase/HSP90-like ATPase" evidence="2">
    <location>
        <begin position="30"/>
        <end position="141"/>
    </location>
</feature>
<proteinExistence type="predicted"/>